<evidence type="ECO:0000313" key="1">
    <source>
        <dbReference type="EMBL" id="NQV66766.1"/>
    </source>
</evidence>
<name>A0A973ABH7_9GAMM</name>
<sequence>VEKHGVLMGCKLGVQRICNCHPFHPGGVDLVPPVLVSNDTEKNSATYR</sequence>
<dbReference type="Pfam" id="PF01809">
    <property type="entry name" value="YidD"/>
    <property type="match status" value="1"/>
</dbReference>
<dbReference type="AlphaFoldDB" id="A0A973ABH7"/>
<feature type="non-terminal residue" evidence="1">
    <location>
        <position position="1"/>
    </location>
</feature>
<gene>
    <name evidence="1" type="primary">yidD</name>
    <name evidence="1" type="ORF">HQ497_15510</name>
</gene>
<proteinExistence type="predicted"/>
<accession>A0A973ABH7</accession>
<protein>
    <submittedName>
        <fullName evidence="1">Membrane protein insertion efficiency factor YidD</fullName>
    </submittedName>
</protein>
<dbReference type="EMBL" id="JABMOJ010000579">
    <property type="protein sequence ID" value="NQV66766.1"/>
    <property type="molecule type" value="Genomic_DNA"/>
</dbReference>
<evidence type="ECO:0000313" key="2">
    <source>
        <dbReference type="Proteomes" id="UP000754644"/>
    </source>
</evidence>
<dbReference type="InterPro" id="IPR002696">
    <property type="entry name" value="Membr_insert_effic_factor_YidD"/>
</dbReference>
<comment type="caution">
    <text evidence="1">The sequence shown here is derived from an EMBL/GenBank/DDBJ whole genome shotgun (WGS) entry which is preliminary data.</text>
</comment>
<reference evidence="1" key="1">
    <citation type="submission" date="2020-05" db="EMBL/GenBank/DDBJ databases">
        <title>Sulfur intermediates as new biogeochemical hubs in an aquatic model microbial ecosystem.</title>
        <authorList>
            <person name="Vigneron A."/>
        </authorList>
    </citation>
    <scope>NUCLEOTIDE SEQUENCE</scope>
    <source>
        <strain evidence="1">Bin.250</strain>
    </source>
</reference>
<dbReference type="Proteomes" id="UP000754644">
    <property type="component" value="Unassembled WGS sequence"/>
</dbReference>
<organism evidence="1 2">
    <name type="scientific">SAR86 cluster bacterium</name>
    <dbReference type="NCBI Taxonomy" id="2030880"/>
    <lineage>
        <taxon>Bacteria</taxon>
        <taxon>Pseudomonadati</taxon>
        <taxon>Pseudomonadota</taxon>
        <taxon>Gammaproteobacteria</taxon>
        <taxon>SAR86 cluster</taxon>
    </lineage>
</organism>